<sequence>MLILMAAPTRARKRLGDFLYQLRNRENVQVTLRAAGEELRLADSSISRFETGQMLPGWPDVQALLRLYGASDEDSAIASQLWDQAKNGPKPVRLPSEAPPAFRRLVNEEREAKGIRCVSMTVITGYFQRERYARAVVDAGRTFSRNEGRVPSRLSRQQLLAPPVSLPVHALLDEAVLTRAVGGPDTMIDQLKHLLTLGEQDNITIQVVPFGAGAYGTMSGACTIVDYPDDEGSGVYLEYAAGGAWVEAKADVDCFTAMFDDVSGRLSPVNDEEESWPAALDPSESADLIRSKIRVFEGQ</sequence>
<evidence type="ECO:0000259" key="1">
    <source>
        <dbReference type="Pfam" id="PF19054"/>
    </source>
</evidence>
<dbReference type="EMBL" id="NMUL01000067">
    <property type="protein sequence ID" value="OXM60015.1"/>
    <property type="molecule type" value="Genomic_DNA"/>
</dbReference>
<evidence type="ECO:0000313" key="3">
    <source>
        <dbReference type="Proteomes" id="UP000215199"/>
    </source>
</evidence>
<dbReference type="Pfam" id="PF13560">
    <property type="entry name" value="HTH_31"/>
    <property type="match status" value="1"/>
</dbReference>
<evidence type="ECO:0000313" key="2">
    <source>
        <dbReference type="EMBL" id="OXM60015.1"/>
    </source>
</evidence>
<dbReference type="Pfam" id="PF19054">
    <property type="entry name" value="DUF5753"/>
    <property type="match status" value="1"/>
</dbReference>
<dbReference type="InterPro" id="IPR001387">
    <property type="entry name" value="Cro/C1-type_HTH"/>
</dbReference>
<organism evidence="2 3">
    <name type="scientific">Amycolatopsis vastitatis</name>
    <dbReference type="NCBI Taxonomy" id="1905142"/>
    <lineage>
        <taxon>Bacteria</taxon>
        <taxon>Bacillati</taxon>
        <taxon>Actinomycetota</taxon>
        <taxon>Actinomycetes</taxon>
        <taxon>Pseudonocardiales</taxon>
        <taxon>Pseudonocardiaceae</taxon>
        <taxon>Amycolatopsis</taxon>
    </lineage>
</organism>
<reference evidence="3" key="1">
    <citation type="submission" date="2017-07" db="EMBL/GenBank/DDBJ databases">
        <title>Comparative genome mining reveals phylogenetic distribution patterns of secondary metabolites in Amycolatopsis.</title>
        <authorList>
            <person name="Adamek M."/>
            <person name="Alanjary M."/>
            <person name="Sales-Ortells H."/>
            <person name="Goodfellow M."/>
            <person name="Bull A.T."/>
            <person name="Kalinowski J."/>
            <person name="Ziemert N."/>
        </authorList>
    </citation>
    <scope>NUCLEOTIDE SEQUENCE [LARGE SCALE GENOMIC DNA]</scope>
    <source>
        <strain evidence="3">H5</strain>
    </source>
</reference>
<name>A0A229SM10_9PSEU</name>
<accession>A0A229SM10</accession>
<feature type="domain" description="DUF5753" evidence="1">
    <location>
        <begin position="102"/>
        <end position="263"/>
    </location>
</feature>
<gene>
    <name evidence="2" type="ORF">CF165_44795</name>
</gene>
<dbReference type="InterPro" id="IPR043917">
    <property type="entry name" value="DUF5753"/>
</dbReference>
<dbReference type="AlphaFoldDB" id="A0A229SM10"/>
<proteinExistence type="predicted"/>
<comment type="caution">
    <text evidence="2">The sequence shown here is derived from an EMBL/GenBank/DDBJ whole genome shotgun (WGS) entry which is preliminary data.</text>
</comment>
<dbReference type="Proteomes" id="UP000215199">
    <property type="component" value="Unassembled WGS sequence"/>
</dbReference>
<protein>
    <recommendedName>
        <fullName evidence="1">DUF5753 domain-containing protein</fullName>
    </recommendedName>
</protein>
<dbReference type="CDD" id="cd00093">
    <property type="entry name" value="HTH_XRE"/>
    <property type="match status" value="1"/>
</dbReference>
<keyword evidence="3" id="KW-1185">Reference proteome</keyword>